<evidence type="ECO:0000256" key="1">
    <source>
        <dbReference type="ARBA" id="ARBA00022741"/>
    </source>
</evidence>
<dbReference type="EMBL" id="UINC01006096">
    <property type="protein sequence ID" value="SVA25458.1"/>
    <property type="molecule type" value="Genomic_DNA"/>
</dbReference>
<keyword evidence="1" id="KW-0547">Nucleotide-binding</keyword>
<reference evidence="3" key="1">
    <citation type="submission" date="2018-05" db="EMBL/GenBank/DDBJ databases">
        <authorList>
            <person name="Lanie J.A."/>
            <person name="Ng W.-L."/>
            <person name="Kazmierczak K.M."/>
            <person name="Andrzejewski T.M."/>
            <person name="Davidsen T.M."/>
            <person name="Wayne K.J."/>
            <person name="Tettelin H."/>
            <person name="Glass J.I."/>
            <person name="Rusch D."/>
            <person name="Podicherti R."/>
            <person name="Tsui H.-C.T."/>
            <person name="Winkler M.E."/>
        </authorList>
    </citation>
    <scope>NUCLEOTIDE SEQUENCE</scope>
</reference>
<evidence type="ECO:0000313" key="3">
    <source>
        <dbReference type="EMBL" id="SVA25458.1"/>
    </source>
</evidence>
<comment type="similarity">
    <text evidence="2">Belongs to the YajQ family.</text>
</comment>
<dbReference type="PANTHER" id="PTHR30476:SF0">
    <property type="entry name" value="UPF0234 PROTEIN YAJQ"/>
    <property type="match status" value="1"/>
</dbReference>
<dbReference type="AlphaFoldDB" id="A0A381UCX8"/>
<dbReference type="HAMAP" id="MF_00632">
    <property type="entry name" value="UPF0234"/>
    <property type="match status" value="1"/>
</dbReference>
<dbReference type="Gene3D" id="3.30.70.860">
    <property type="match status" value="1"/>
</dbReference>
<dbReference type="Gene3D" id="3.30.70.990">
    <property type="entry name" value="YajQ-like, domain 2"/>
    <property type="match status" value="1"/>
</dbReference>
<dbReference type="InterPro" id="IPR036183">
    <property type="entry name" value="YajQ-like_sf"/>
</dbReference>
<dbReference type="InterPro" id="IPR007551">
    <property type="entry name" value="YajQ/Smlt4090-like"/>
</dbReference>
<dbReference type="InterPro" id="IPR035570">
    <property type="entry name" value="UPF0234_N"/>
</dbReference>
<dbReference type="NCBIfam" id="NF003819">
    <property type="entry name" value="PRK05412.1"/>
    <property type="match status" value="1"/>
</dbReference>
<name>A0A381UCX8_9ZZZZ</name>
<dbReference type="GO" id="GO:0000166">
    <property type="term" value="F:nucleotide binding"/>
    <property type="evidence" value="ECO:0007669"/>
    <property type="project" value="UniProtKB-KW"/>
</dbReference>
<proteinExistence type="inferred from homology"/>
<gene>
    <name evidence="3" type="ORF">METZ01_LOCUS78312</name>
</gene>
<protein>
    <submittedName>
        <fullName evidence="3">Uncharacterized protein</fullName>
    </submittedName>
</protein>
<dbReference type="GO" id="GO:0005829">
    <property type="term" value="C:cytosol"/>
    <property type="evidence" value="ECO:0007669"/>
    <property type="project" value="TreeGrafter"/>
</dbReference>
<dbReference type="PANTHER" id="PTHR30476">
    <property type="entry name" value="UPF0234 PROTEIN YAJQ"/>
    <property type="match status" value="1"/>
</dbReference>
<dbReference type="CDD" id="cd11740">
    <property type="entry name" value="YajQ_like"/>
    <property type="match status" value="1"/>
</dbReference>
<sequence>MPSFDIKSELNAHEVANGVDQANRVIENRFDFKGTGARFDLGEGKVTLSSQEEFQLHQMLPILNESLAKRRVDLKSLKVESIEVSTGSAKQEILLKEGIDQEIAKKITQMIKSSKIKVQASVQGDSIRVNGKKRDELQQVINMLKEANFDLPLQFENFRD</sequence>
<dbReference type="InterPro" id="IPR035571">
    <property type="entry name" value="UPF0234-like_C"/>
</dbReference>
<dbReference type="Pfam" id="PF04461">
    <property type="entry name" value="YajQ"/>
    <property type="match status" value="1"/>
</dbReference>
<accession>A0A381UCX8</accession>
<dbReference type="SUPFAM" id="SSF89963">
    <property type="entry name" value="YajQ-like"/>
    <property type="match status" value="2"/>
</dbReference>
<evidence type="ECO:0000256" key="2">
    <source>
        <dbReference type="ARBA" id="ARBA00093450"/>
    </source>
</evidence>
<organism evidence="3">
    <name type="scientific">marine metagenome</name>
    <dbReference type="NCBI Taxonomy" id="408172"/>
    <lineage>
        <taxon>unclassified sequences</taxon>
        <taxon>metagenomes</taxon>
        <taxon>ecological metagenomes</taxon>
    </lineage>
</organism>